<keyword evidence="2" id="KW-1185">Reference proteome</keyword>
<reference evidence="1 2" key="1">
    <citation type="submission" date="2016-12" db="EMBL/GenBank/DDBJ databases">
        <title>The genomes of Aspergillus section Nigri reveals drivers in fungal speciation.</title>
        <authorList>
            <consortium name="DOE Joint Genome Institute"/>
            <person name="Vesth T.C."/>
            <person name="Nybo J."/>
            <person name="Theobald S."/>
            <person name="Brandl J."/>
            <person name="Frisvad J.C."/>
            <person name="Nielsen K.F."/>
            <person name="Lyhne E.K."/>
            <person name="Kogle M.E."/>
            <person name="Kuo A."/>
            <person name="Riley R."/>
            <person name="Clum A."/>
            <person name="Nolan M."/>
            <person name="Lipzen A."/>
            <person name="Salamov A."/>
            <person name="Henrissat B."/>
            <person name="Wiebenga A."/>
            <person name="De Vries R.P."/>
            <person name="Grigoriev I.V."/>
            <person name="Mortensen U.H."/>
            <person name="Andersen M.R."/>
            <person name="Baker S.E."/>
        </authorList>
    </citation>
    <scope>NUCLEOTIDE SEQUENCE [LARGE SCALE GENOMIC DNA]</scope>
    <source>
        <strain evidence="1 2">CBS 117.55</strain>
    </source>
</reference>
<evidence type="ECO:0000313" key="2">
    <source>
        <dbReference type="Proteomes" id="UP000247233"/>
    </source>
</evidence>
<accession>A0A317X0P6</accession>
<dbReference type="STRING" id="1448321.A0A317X0P6"/>
<organism evidence="1 2">
    <name type="scientific">Aspergillus heteromorphus CBS 117.55</name>
    <dbReference type="NCBI Taxonomy" id="1448321"/>
    <lineage>
        <taxon>Eukaryota</taxon>
        <taxon>Fungi</taxon>
        <taxon>Dikarya</taxon>
        <taxon>Ascomycota</taxon>
        <taxon>Pezizomycotina</taxon>
        <taxon>Eurotiomycetes</taxon>
        <taxon>Eurotiomycetidae</taxon>
        <taxon>Eurotiales</taxon>
        <taxon>Aspergillaceae</taxon>
        <taxon>Aspergillus</taxon>
        <taxon>Aspergillus subgen. Circumdati</taxon>
    </lineage>
</organism>
<evidence type="ECO:0000313" key="1">
    <source>
        <dbReference type="EMBL" id="PWY92176.1"/>
    </source>
</evidence>
<dbReference type="SUPFAM" id="SSF56059">
    <property type="entry name" value="Glutathione synthetase ATP-binding domain-like"/>
    <property type="match status" value="1"/>
</dbReference>
<gene>
    <name evidence="1" type="ORF">BO70DRAFT_375932</name>
</gene>
<dbReference type="EMBL" id="MSFL01000001">
    <property type="protein sequence ID" value="PWY92176.1"/>
    <property type="molecule type" value="Genomic_DNA"/>
</dbReference>
<dbReference type="Proteomes" id="UP000247233">
    <property type="component" value="Unassembled WGS sequence"/>
</dbReference>
<sequence length="486" mass="54805">MTMVFDSNIQQICLASTSSPANPISPKAVQKDIQLQQRETFRSHFKSLTNGCLGNINNNSPNPLLVPDRFPRDVAKLHEALVIGLTDIVERWWTDEEAAFPCRMPLEPHEEELLYWVHEQTLEKNIRPFKECRGHWRTDLLLSTEWPRAVRICEINARYSINAQLLAAYGYEVYDAMAAERGCLRTGGDAKQFVEDQLNLFDPQYPLHIVNEQYRTPFTELFVSCAHQNTGSRPTIIKPSDLRLLKDPASRTGYSLYCQSTRDHPDLLTKDGEPLDRIHQTAIHLYQHELRLIPAEVLRHLALCGVNDMRSILLIHDKRILGLLLQELDSLVLKHRVLTAEQAEMLRQGIIPTINPGSLELEQLIEQTKKLAPIQDSYIIKPVRSGRGDGILLGQALSPTQWEALLGGLRDAKLVSGRTVYVVQPLVKQPVVEVVDHRGKVRASHLVGSCHLADGKVTGLGVWRAGGGSKYTMTVSFFYCSPLVII</sequence>
<name>A0A317X0P6_9EURO</name>
<evidence type="ECO:0008006" key="3">
    <source>
        <dbReference type="Google" id="ProtNLM"/>
    </source>
</evidence>
<dbReference type="VEuPathDB" id="FungiDB:BO70DRAFT_375932"/>
<dbReference type="GeneID" id="37067332"/>
<dbReference type="RefSeq" id="XP_025403915.1">
    <property type="nucleotide sequence ID" value="XM_025545095.1"/>
</dbReference>
<dbReference type="AlphaFoldDB" id="A0A317X0P6"/>
<proteinExistence type="predicted"/>
<comment type="caution">
    <text evidence="1">The sequence shown here is derived from an EMBL/GenBank/DDBJ whole genome shotgun (WGS) entry which is preliminary data.</text>
</comment>
<dbReference type="OrthoDB" id="2117718at2759"/>
<protein>
    <recommendedName>
        <fullName evidence="3">Glutathione synthetase ATP-binding domain-like protein</fullName>
    </recommendedName>
</protein>